<dbReference type="KEGG" id="tra:Trad_2189"/>
<protein>
    <submittedName>
        <fullName evidence="1">Uncharacterized protein</fullName>
    </submittedName>
</protein>
<name>D7CRX3_TRURR</name>
<sequence>MAEQTLEDRQRVLRELEDIHNTLTSALEKVARVQLETETTDPGMQETFNGCVSSLSEVAEQIGIIRDDYEMETARRQNEGEL</sequence>
<reference evidence="1 2" key="2">
    <citation type="journal article" date="2011" name="Stand. Genomic Sci.">
        <title>Complete genome sequence of Truepera radiovictrix type strain (RQ-24).</title>
        <authorList>
            <person name="Ivanova N."/>
            <person name="Rohde C."/>
            <person name="Munk C."/>
            <person name="Nolan M."/>
            <person name="Lucas S."/>
            <person name="Del Rio T.G."/>
            <person name="Tice H."/>
            <person name="Deshpande S."/>
            <person name="Cheng J.F."/>
            <person name="Tapia R."/>
            <person name="Han C."/>
            <person name="Goodwin L."/>
            <person name="Pitluck S."/>
            <person name="Liolios K."/>
            <person name="Mavromatis K."/>
            <person name="Mikhailova N."/>
            <person name="Pati A."/>
            <person name="Chen A."/>
            <person name="Palaniappan K."/>
            <person name="Land M."/>
            <person name="Hauser L."/>
            <person name="Chang Y.J."/>
            <person name="Jeffries C.D."/>
            <person name="Brambilla E."/>
            <person name="Rohde M."/>
            <person name="Goker M."/>
            <person name="Tindall B.J."/>
            <person name="Woyke T."/>
            <person name="Bristow J."/>
            <person name="Eisen J.A."/>
            <person name="Markowitz V."/>
            <person name="Hugenholtz P."/>
            <person name="Kyrpides N.C."/>
            <person name="Klenk H.P."/>
            <person name="Lapidus A."/>
        </authorList>
    </citation>
    <scope>NUCLEOTIDE SEQUENCE [LARGE SCALE GENOMIC DNA]</scope>
    <source>
        <strain evidence="2">DSM 17093 / CIP 108686 / LMG 22925 / RQ-24</strain>
    </source>
</reference>
<reference evidence="2" key="1">
    <citation type="submission" date="2010-05" db="EMBL/GenBank/DDBJ databases">
        <title>The complete genome of Truepera radiovictris DSM 17093.</title>
        <authorList>
            <consortium name="US DOE Joint Genome Institute (JGI-PGF)"/>
            <person name="Lucas S."/>
            <person name="Copeland A."/>
            <person name="Lapidus A."/>
            <person name="Glavina del Rio T."/>
            <person name="Dalin E."/>
            <person name="Tice H."/>
            <person name="Bruce D."/>
            <person name="Goodwin L."/>
            <person name="Pitluck S."/>
            <person name="Kyrpides N."/>
            <person name="Mavromatis K."/>
            <person name="Ovchinnikova G."/>
            <person name="Munk A.C."/>
            <person name="Detter J.C."/>
            <person name="Han C."/>
            <person name="Tapia R."/>
            <person name="Land M."/>
            <person name="Hauser L."/>
            <person name="Markowitz V."/>
            <person name="Cheng J.-F."/>
            <person name="Hugenholtz P."/>
            <person name="Woyke T."/>
            <person name="Wu D."/>
            <person name="Tindall B."/>
            <person name="Pomrenke H.G."/>
            <person name="Brambilla E."/>
            <person name="Klenk H.-P."/>
            <person name="Eisen J.A."/>
        </authorList>
    </citation>
    <scope>NUCLEOTIDE SEQUENCE [LARGE SCALE GENOMIC DNA]</scope>
    <source>
        <strain evidence="2">DSM 17093 / CIP 108686 / LMG 22925 / RQ-24</strain>
    </source>
</reference>
<proteinExistence type="predicted"/>
<evidence type="ECO:0000313" key="1">
    <source>
        <dbReference type="EMBL" id="ADI15301.1"/>
    </source>
</evidence>
<dbReference type="HOGENOM" id="CLU_2557312_0_0_0"/>
<keyword evidence="2" id="KW-1185">Reference proteome</keyword>
<evidence type="ECO:0000313" key="2">
    <source>
        <dbReference type="Proteomes" id="UP000000379"/>
    </source>
</evidence>
<organism evidence="1 2">
    <name type="scientific">Truepera radiovictrix (strain DSM 17093 / CIP 108686 / LMG 22925 / RQ-24)</name>
    <dbReference type="NCBI Taxonomy" id="649638"/>
    <lineage>
        <taxon>Bacteria</taxon>
        <taxon>Thermotogati</taxon>
        <taxon>Deinococcota</taxon>
        <taxon>Deinococci</taxon>
        <taxon>Trueperales</taxon>
        <taxon>Trueperaceae</taxon>
        <taxon>Truepera</taxon>
    </lineage>
</organism>
<gene>
    <name evidence="1" type="ordered locus">Trad_2189</name>
</gene>
<accession>D7CRX3</accession>
<dbReference type="AlphaFoldDB" id="D7CRX3"/>
<dbReference type="Proteomes" id="UP000000379">
    <property type="component" value="Chromosome"/>
</dbReference>
<dbReference type="EMBL" id="CP002049">
    <property type="protein sequence ID" value="ADI15301.1"/>
    <property type="molecule type" value="Genomic_DNA"/>
</dbReference>
<dbReference type="RefSeq" id="WP_013178665.1">
    <property type="nucleotide sequence ID" value="NC_014221.1"/>
</dbReference>